<feature type="compositionally biased region" description="Basic residues" evidence="6">
    <location>
        <begin position="19"/>
        <end position="30"/>
    </location>
</feature>
<keyword evidence="2" id="KW-0489">Methyltransferase</keyword>
<dbReference type="InterPro" id="IPR028564">
    <property type="entry name" value="MT_TRM10-typ"/>
</dbReference>
<evidence type="ECO:0000313" key="8">
    <source>
        <dbReference type="EMBL" id="OMJ89968.1"/>
    </source>
</evidence>
<evidence type="ECO:0000259" key="7">
    <source>
        <dbReference type="PROSITE" id="PS51675"/>
    </source>
</evidence>
<dbReference type="GO" id="GO:0000049">
    <property type="term" value="F:tRNA binding"/>
    <property type="evidence" value="ECO:0007669"/>
    <property type="project" value="TreeGrafter"/>
</dbReference>
<dbReference type="InterPro" id="IPR038459">
    <property type="entry name" value="MT_TRM10-typ_sf"/>
</dbReference>
<dbReference type="PANTHER" id="PTHR13563">
    <property type="entry name" value="TRNA (GUANINE-9-) METHYLTRANSFERASE"/>
    <property type="match status" value="1"/>
</dbReference>
<keyword evidence="4" id="KW-0949">S-adenosyl-L-methionine</keyword>
<name>A0A1R2CLS3_9CILI</name>
<protein>
    <recommendedName>
        <fullName evidence="1">tRNA (guanine(9)-N(1))-methyltransferase</fullName>
        <ecNumber evidence="1">2.1.1.221</ecNumber>
    </recommendedName>
</protein>
<comment type="catalytic activity">
    <reaction evidence="5">
        <text>guanosine(9) in tRNA + S-adenosyl-L-methionine = N(1)-methylguanosine(9) in tRNA + S-adenosyl-L-homocysteine + H(+)</text>
        <dbReference type="Rhea" id="RHEA:43156"/>
        <dbReference type="Rhea" id="RHEA-COMP:10367"/>
        <dbReference type="Rhea" id="RHEA-COMP:10368"/>
        <dbReference type="ChEBI" id="CHEBI:15378"/>
        <dbReference type="ChEBI" id="CHEBI:57856"/>
        <dbReference type="ChEBI" id="CHEBI:59789"/>
        <dbReference type="ChEBI" id="CHEBI:73542"/>
        <dbReference type="ChEBI" id="CHEBI:74269"/>
        <dbReference type="EC" id="2.1.1.221"/>
    </reaction>
</comment>
<dbReference type="AlphaFoldDB" id="A0A1R2CLS3"/>
<gene>
    <name evidence="8" type="ORF">SteCoe_7755</name>
</gene>
<dbReference type="GO" id="GO:0005634">
    <property type="term" value="C:nucleus"/>
    <property type="evidence" value="ECO:0007669"/>
    <property type="project" value="TreeGrafter"/>
</dbReference>
<sequence>MIRLTKQEKKKLKYEAKREKRKVQKKKSDMRKRQERAEFLSSLTDTERNSFIQAEKEEKKAKESELNRAMYEGIPILIDLSYTSFMDEIERSSLITQLTQAVGFLKKCPKQYFHLVCINASSDMQELLKSRGSKKWMIEITDHDIEKYAENKEPIILSPDGVSVLDDVNNKQVYVIGGLVDRTRKKALSLNRAKEKGIKACRLPIEEENVVNKKPILNINTVIEILQRKAQGDSWRNAFLSSIPKRLLRCENIVNDFMDIQKDVVIEKDQEGFEKGNVIVDCDNTKDDFKDEHENLVILEVCEDIENHDVIPEFICENLVDSIRDMNEDVVVEAHDVIYKQDIISTELIYEKSADIPRVVDENVVIDGVLEVADNKDKDQNQ</sequence>
<organism evidence="8 9">
    <name type="scientific">Stentor coeruleus</name>
    <dbReference type="NCBI Taxonomy" id="5963"/>
    <lineage>
        <taxon>Eukaryota</taxon>
        <taxon>Sar</taxon>
        <taxon>Alveolata</taxon>
        <taxon>Ciliophora</taxon>
        <taxon>Postciliodesmatophora</taxon>
        <taxon>Heterotrichea</taxon>
        <taxon>Heterotrichida</taxon>
        <taxon>Stentoridae</taxon>
        <taxon>Stentor</taxon>
    </lineage>
</organism>
<proteinExistence type="predicted"/>
<evidence type="ECO:0000256" key="4">
    <source>
        <dbReference type="ARBA" id="ARBA00022691"/>
    </source>
</evidence>
<feature type="region of interest" description="Disordered" evidence="6">
    <location>
        <begin position="1"/>
        <end position="39"/>
    </location>
</feature>
<keyword evidence="9" id="KW-1185">Reference proteome</keyword>
<dbReference type="EMBL" id="MPUH01000113">
    <property type="protein sequence ID" value="OMJ89968.1"/>
    <property type="molecule type" value="Genomic_DNA"/>
</dbReference>
<dbReference type="OrthoDB" id="278300at2759"/>
<evidence type="ECO:0000256" key="3">
    <source>
        <dbReference type="ARBA" id="ARBA00022679"/>
    </source>
</evidence>
<evidence type="ECO:0000256" key="2">
    <source>
        <dbReference type="ARBA" id="ARBA00022603"/>
    </source>
</evidence>
<dbReference type="Gene3D" id="3.40.1280.30">
    <property type="match status" value="1"/>
</dbReference>
<evidence type="ECO:0000256" key="1">
    <source>
        <dbReference type="ARBA" id="ARBA00012797"/>
    </source>
</evidence>
<keyword evidence="3" id="KW-0808">Transferase</keyword>
<dbReference type="GO" id="GO:0052905">
    <property type="term" value="F:tRNA (guanosine(9)-N1)-methyltransferase activity"/>
    <property type="evidence" value="ECO:0007669"/>
    <property type="project" value="UniProtKB-EC"/>
</dbReference>
<dbReference type="GO" id="GO:0002939">
    <property type="term" value="P:tRNA N1-guanine methylation"/>
    <property type="evidence" value="ECO:0007669"/>
    <property type="project" value="TreeGrafter"/>
</dbReference>
<dbReference type="CDD" id="cd18089">
    <property type="entry name" value="SPOUT_Trm10-like"/>
    <property type="match status" value="1"/>
</dbReference>
<feature type="domain" description="SAM-dependent MTase TRM10-type" evidence="7">
    <location>
        <begin position="62"/>
        <end position="250"/>
    </location>
</feature>
<accession>A0A1R2CLS3</accession>
<evidence type="ECO:0000313" key="9">
    <source>
        <dbReference type="Proteomes" id="UP000187209"/>
    </source>
</evidence>
<dbReference type="Proteomes" id="UP000187209">
    <property type="component" value="Unassembled WGS sequence"/>
</dbReference>
<dbReference type="PANTHER" id="PTHR13563:SF13">
    <property type="entry name" value="TRNA METHYLTRANSFERASE 10 HOMOLOG A"/>
    <property type="match status" value="1"/>
</dbReference>
<reference evidence="8 9" key="1">
    <citation type="submission" date="2016-11" db="EMBL/GenBank/DDBJ databases">
        <title>The macronuclear genome of Stentor coeruleus: a giant cell with tiny introns.</title>
        <authorList>
            <person name="Slabodnick M."/>
            <person name="Ruby J.G."/>
            <person name="Reiff S.B."/>
            <person name="Swart E.C."/>
            <person name="Gosai S."/>
            <person name="Prabakaran S."/>
            <person name="Witkowska E."/>
            <person name="Larue G.E."/>
            <person name="Fisher S."/>
            <person name="Freeman R.M."/>
            <person name="Gunawardena J."/>
            <person name="Chu W."/>
            <person name="Stover N.A."/>
            <person name="Gregory B.D."/>
            <person name="Nowacki M."/>
            <person name="Derisi J."/>
            <person name="Roy S.W."/>
            <person name="Marshall W.F."/>
            <person name="Sood P."/>
        </authorList>
    </citation>
    <scope>NUCLEOTIDE SEQUENCE [LARGE SCALE GENOMIC DNA]</scope>
    <source>
        <strain evidence="8">WM001</strain>
    </source>
</reference>
<dbReference type="InterPro" id="IPR007356">
    <property type="entry name" value="tRNA_m1G_MeTrfase_euk"/>
</dbReference>
<evidence type="ECO:0000256" key="5">
    <source>
        <dbReference type="ARBA" id="ARBA00048434"/>
    </source>
</evidence>
<dbReference type="EC" id="2.1.1.221" evidence="1"/>
<dbReference type="PROSITE" id="PS51675">
    <property type="entry name" value="SAM_MT_TRM10"/>
    <property type="match status" value="1"/>
</dbReference>
<evidence type="ECO:0000256" key="6">
    <source>
        <dbReference type="SAM" id="MobiDB-lite"/>
    </source>
</evidence>
<comment type="caution">
    <text evidence="8">The sequence shown here is derived from an EMBL/GenBank/DDBJ whole genome shotgun (WGS) entry which is preliminary data.</text>
</comment>